<gene>
    <name evidence="5" type="ORF">EHW97_07575</name>
</gene>
<dbReference type="SUPFAM" id="SSF53474">
    <property type="entry name" value="alpha/beta-Hydrolases"/>
    <property type="match status" value="1"/>
</dbReference>
<dbReference type="PANTHER" id="PTHR43248">
    <property type="entry name" value="2-SUCCINYL-6-HYDROXY-2,4-CYCLOHEXADIENE-1-CARBOXYLATE SYNTHASE"/>
    <property type="match status" value="1"/>
</dbReference>
<dbReference type="GO" id="GO:0016787">
    <property type="term" value="F:hydrolase activity"/>
    <property type="evidence" value="ECO:0007669"/>
    <property type="project" value="UniProtKB-KW"/>
</dbReference>
<keyword evidence="3 5" id="KW-0378">Hydrolase</keyword>
<dbReference type="RefSeq" id="WP_124236563.1">
    <property type="nucleotide sequence ID" value="NZ_JBHUFI010000006.1"/>
</dbReference>
<evidence type="ECO:0000256" key="3">
    <source>
        <dbReference type="ARBA" id="ARBA00022801"/>
    </source>
</evidence>
<proteinExistence type="inferred from homology"/>
<dbReference type="EMBL" id="RQJX01000008">
    <property type="protein sequence ID" value="RQN08167.1"/>
    <property type="molecule type" value="Genomic_DNA"/>
</dbReference>
<evidence type="ECO:0000313" key="5">
    <source>
        <dbReference type="EMBL" id="RQN08167.1"/>
    </source>
</evidence>
<protein>
    <submittedName>
        <fullName evidence="5">Alpha/beta hydrolase</fullName>
    </submittedName>
</protein>
<feature type="domain" description="Peptidase S33 tripeptidyl aminopeptidase-like C-terminal" evidence="4">
    <location>
        <begin position="410"/>
        <end position="511"/>
    </location>
</feature>
<evidence type="ECO:0000313" key="6">
    <source>
        <dbReference type="Proteomes" id="UP000275225"/>
    </source>
</evidence>
<dbReference type="InterPro" id="IPR013595">
    <property type="entry name" value="Pept_S33_TAP-like_C"/>
</dbReference>
<evidence type="ECO:0000256" key="1">
    <source>
        <dbReference type="ARBA" id="ARBA00010088"/>
    </source>
</evidence>
<dbReference type="InterPro" id="IPR051601">
    <property type="entry name" value="Serine_prot/Carboxylest_S33"/>
</dbReference>
<dbReference type="OrthoDB" id="3930934at2"/>
<reference evidence="5 6" key="1">
    <citation type="submission" date="2018-11" db="EMBL/GenBank/DDBJ databases">
        <authorList>
            <person name="Li F."/>
        </authorList>
    </citation>
    <scope>NUCLEOTIDE SEQUENCE [LARGE SCALE GENOMIC DNA]</scope>
    <source>
        <strain evidence="5 6">YS17T</strain>
    </source>
</reference>
<dbReference type="Pfam" id="PF08386">
    <property type="entry name" value="Abhydrolase_4"/>
    <property type="match status" value="1"/>
</dbReference>
<dbReference type="AlphaFoldDB" id="A0A3N6ZMA1"/>
<dbReference type="Proteomes" id="UP000275225">
    <property type="component" value="Unassembled WGS sequence"/>
</dbReference>
<dbReference type="InterPro" id="IPR029058">
    <property type="entry name" value="AB_hydrolase_fold"/>
</dbReference>
<keyword evidence="6" id="KW-1185">Reference proteome</keyword>
<comment type="caution">
    <text evidence="5">The sequence shown here is derived from an EMBL/GenBank/DDBJ whole genome shotgun (WGS) entry which is preliminary data.</text>
</comment>
<dbReference type="Gene3D" id="3.40.50.1820">
    <property type="entry name" value="alpha/beta hydrolase"/>
    <property type="match status" value="1"/>
</dbReference>
<accession>A0A3N6ZMA1</accession>
<sequence>MKRSVAVGVGVAVVALALTIAAALGVASLLRDDAPEATRSEPTGEQAPEGLEDFYAQRVEWRDCDGGAQCGTVEVPVDYDDPDGETVELAMRKVPATGSAQSTLFVNPGGPGGSAQEFADYLSSMLGREVRERYDVVGVDPRGVGESTPLQCLDDADFGEFIALDPDPETPDEVDAVREGIVEMGEACAANSGDLAAHVSTEEVARDHDIVRAVLGEDELNWFGASYGTQLGATYADLFPEKVGRMVLDGGLDPSLDSIEQSLGQAQGFQLALESYIDDCVAKGCVLGETRQEALDTVAAFMQRLEQEPMVTESGRELTEGLAFYGVAVTLYAQQSWSYLTAAFEAALQEDDPSIFLQLADIYFDRNNQGQFISNSGQVIYAVNCLDGAPELSPEELERDVLPRFRQASPIFGGALGWGVLACADWPIESSTPQGPVTAEGAAPIVVVGTTRDPATPYAWSEALAAQLESGVLVTREGDGHTGYGMGNACVDEAIDAYLVDGTVPEDGLVCGE</sequence>
<evidence type="ECO:0000256" key="2">
    <source>
        <dbReference type="ARBA" id="ARBA00022729"/>
    </source>
</evidence>
<evidence type="ECO:0000259" key="4">
    <source>
        <dbReference type="Pfam" id="PF08386"/>
    </source>
</evidence>
<organism evidence="5 6">
    <name type="scientific">Aeromicrobium camelliae</name>
    <dbReference type="NCBI Taxonomy" id="1538144"/>
    <lineage>
        <taxon>Bacteria</taxon>
        <taxon>Bacillati</taxon>
        <taxon>Actinomycetota</taxon>
        <taxon>Actinomycetes</taxon>
        <taxon>Propionibacteriales</taxon>
        <taxon>Nocardioidaceae</taxon>
        <taxon>Aeromicrobium</taxon>
    </lineage>
</organism>
<dbReference type="PANTHER" id="PTHR43248:SF29">
    <property type="entry name" value="TRIPEPTIDYL AMINOPEPTIDASE"/>
    <property type="match status" value="1"/>
</dbReference>
<comment type="similarity">
    <text evidence="1">Belongs to the peptidase S33 family.</text>
</comment>
<keyword evidence="2" id="KW-0732">Signal</keyword>
<name>A0A3N6ZMA1_9ACTN</name>